<dbReference type="Proteomes" id="UP000266292">
    <property type="component" value="Chromosome"/>
</dbReference>
<dbReference type="InterPro" id="IPR036477">
    <property type="entry name" value="Formyl_transf_N_sf"/>
</dbReference>
<protein>
    <submittedName>
        <fullName evidence="3">Methionyl-tRNA formyltransferase</fullName>
    </submittedName>
</protein>
<dbReference type="STRING" id="709015.GCA_000472485_02520"/>
<dbReference type="Pfam" id="PF00551">
    <property type="entry name" value="Formyl_trans_N"/>
    <property type="match status" value="1"/>
</dbReference>
<dbReference type="KEGG" id="pact:CA264_12440"/>
<organism evidence="3 4">
    <name type="scientific">Pontibacter actiniarum</name>
    <dbReference type="NCBI Taxonomy" id="323450"/>
    <lineage>
        <taxon>Bacteria</taxon>
        <taxon>Pseudomonadati</taxon>
        <taxon>Bacteroidota</taxon>
        <taxon>Cytophagia</taxon>
        <taxon>Cytophagales</taxon>
        <taxon>Hymenobacteraceae</taxon>
        <taxon>Pontibacter</taxon>
    </lineage>
</organism>
<dbReference type="GO" id="GO:0004479">
    <property type="term" value="F:methionyl-tRNA formyltransferase activity"/>
    <property type="evidence" value="ECO:0007669"/>
    <property type="project" value="TreeGrafter"/>
</dbReference>
<feature type="domain" description="Formyl transferase N-terminal" evidence="1">
    <location>
        <begin position="1"/>
        <end position="166"/>
    </location>
</feature>
<dbReference type="EMBL" id="CP021235">
    <property type="protein sequence ID" value="ARS36174.1"/>
    <property type="molecule type" value="Genomic_DNA"/>
</dbReference>
<evidence type="ECO:0000313" key="3">
    <source>
        <dbReference type="EMBL" id="ARS36174.1"/>
    </source>
</evidence>
<dbReference type="PANTHER" id="PTHR11138:SF5">
    <property type="entry name" value="METHIONYL-TRNA FORMYLTRANSFERASE, MITOCHONDRIAL"/>
    <property type="match status" value="1"/>
</dbReference>
<feature type="domain" description="Formyl transferase C-terminal" evidence="2">
    <location>
        <begin position="201"/>
        <end position="281"/>
    </location>
</feature>
<sequence length="293" mass="32975">MRVVFIGTVEFSRKALLKLLELNVNVVGVVTKAKSEFNSDFANLVDVCEEQGIGYKYVNNINHPNNVKWIEQLKPDVLFCFGWSSLLKPEVLTLAPHGVVGFHPALIPANRGRHPIIWALALGLNKTGSTFFFMDEGADTGDILNQKEVLITSDDDAASLYNKIIEVALGQIEEFIPELISGKYKRIKQIGEGNTWRKRGKKDGEVDWRMSSKLIMNLVKALTRPYLGAHFVHNSEEYKVWKCEVGTTEKLTNIEPGKILKIEPDRMLVKTGDGALWLTEFDEIKDIAVGQYI</sequence>
<evidence type="ECO:0000259" key="1">
    <source>
        <dbReference type="Pfam" id="PF00551"/>
    </source>
</evidence>
<dbReference type="CDD" id="cd08651">
    <property type="entry name" value="FMT_core_like_4"/>
    <property type="match status" value="1"/>
</dbReference>
<dbReference type="AlphaFoldDB" id="A0A1X9YTN9"/>
<keyword evidence="4" id="KW-1185">Reference proteome</keyword>
<dbReference type="GO" id="GO:0005829">
    <property type="term" value="C:cytosol"/>
    <property type="evidence" value="ECO:0007669"/>
    <property type="project" value="TreeGrafter"/>
</dbReference>
<dbReference type="InterPro" id="IPR011034">
    <property type="entry name" value="Formyl_transferase-like_C_sf"/>
</dbReference>
<dbReference type="Pfam" id="PF02911">
    <property type="entry name" value="Formyl_trans_C"/>
    <property type="match status" value="1"/>
</dbReference>
<proteinExistence type="predicted"/>
<dbReference type="InterPro" id="IPR005793">
    <property type="entry name" value="Formyl_trans_C"/>
</dbReference>
<evidence type="ECO:0000313" key="4">
    <source>
        <dbReference type="Proteomes" id="UP000266292"/>
    </source>
</evidence>
<dbReference type="PANTHER" id="PTHR11138">
    <property type="entry name" value="METHIONYL-TRNA FORMYLTRANSFERASE"/>
    <property type="match status" value="1"/>
</dbReference>
<dbReference type="SUPFAM" id="SSF50486">
    <property type="entry name" value="FMT C-terminal domain-like"/>
    <property type="match status" value="1"/>
</dbReference>
<accession>A0A1X9YTN9</accession>
<dbReference type="OrthoDB" id="9806170at2"/>
<gene>
    <name evidence="3" type="ORF">CA264_12440</name>
</gene>
<name>A0A1X9YTN9_9BACT</name>
<keyword evidence="3" id="KW-0808">Transferase</keyword>
<dbReference type="InterPro" id="IPR002376">
    <property type="entry name" value="Formyl_transf_N"/>
</dbReference>
<dbReference type="SUPFAM" id="SSF53328">
    <property type="entry name" value="Formyltransferase"/>
    <property type="match status" value="1"/>
</dbReference>
<evidence type="ECO:0000259" key="2">
    <source>
        <dbReference type="Pfam" id="PF02911"/>
    </source>
</evidence>
<dbReference type="Gene3D" id="3.40.50.12230">
    <property type="match status" value="1"/>
</dbReference>
<dbReference type="RefSeq" id="WP_025607601.1">
    <property type="nucleotide sequence ID" value="NZ_CP021235.1"/>
</dbReference>
<reference evidence="4" key="1">
    <citation type="submission" date="2017-05" db="EMBL/GenBank/DDBJ databases">
        <authorList>
            <person name="Ray J."/>
            <person name="Price M."/>
            <person name="Deutschbauer A."/>
        </authorList>
    </citation>
    <scope>NUCLEOTIDE SEQUENCE [LARGE SCALE GENOMIC DNA]</scope>
    <source>
        <strain evidence="4">DSM 19842</strain>
    </source>
</reference>